<evidence type="ECO:0000313" key="3">
    <source>
        <dbReference type="Proteomes" id="UP000287651"/>
    </source>
</evidence>
<reference evidence="2 3" key="1">
    <citation type="journal article" date="2014" name="Agronomy (Basel)">
        <title>A Draft Genome Sequence for Ensete ventricosum, the Drought-Tolerant Tree Against Hunger.</title>
        <authorList>
            <person name="Harrison J."/>
            <person name="Moore K.A."/>
            <person name="Paszkiewicz K."/>
            <person name="Jones T."/>
            <person name="Grant M."/>
            <person name="Ambacheew D."/>
            <person name="Muzemil S."/>
            <person name="Studholme D.J."/>
        </authorList>
    </citation>
    <scope>NUCLEOTIDE SEQUENCE [LARGE SCALE GENOMIC DNA]</scope>
</reference>
<dbReference type="Proteomes" id="UP000287651">
    <property type="component" value="Unassembled WGS sequence"/>
</dbReference>
<accession>A0A426XNC7</accession>
<dbReference type="EMBL" id="AMZH03019001">
    <property type="protein sequence ID" value="RRT40925.1"/>
    <property type="molecule type" value="Genomic_DNA"/>
</dbReference>
<sequence length="97" mass="10358">PRRPKGLGKKKRTKPLNGRGGSWPPTKNLRGSNVAYDTLARLYISLGHPLGVIQGMLCVSQRQEGLSTSLKGSRGSVAKGGKSQTSNPLLLKLEGCF</sequence>
<protein>
    <submittedName>
        <fullName evidence="2">Uncharacterized protein</fullName>
    </submittedName>
</protein>
<feature type="region of interest" description="Disordered" evidence="1">
    <location>
        <begin position="1"/>
        <end position="28"/>
    </location>
</feature>
<gene>
    <name evidence="2" type="ORF">B296_00052955</name>
</gene>
<evidence type="ECO:0000313" key="2">
    <source>
        <dbReference type="EMBL" id="RRT40925.1"/>
    </source>
</evidence>
<proteinExistence type="predicted"/>
<feature type="compositionally biased region" description="Basic residues" evidence="1">
    <location>
        <begin position="1"/>
        <end position="14"/>
    </location>
</feature>
<feature type="non-terminal residue" evidence="2">
    <location>
        <position position="1"/>
    </location>
</feature>
<comment type="caution">
    <text evidence="2">The sequence shown here is derived from an EMBL/GenBank/DDBJ whole genome shotgun (WGS) entry which is preliminary data.</text>
</comment>
<dbReference type="AlphaFoldDB" id="A0A426XNC7"/>
<name>A0A426XNC7_ENSVE</name>
<evidence type="ECO:0000256" key="1">
    <source>
        <dbReference type="SAM" id="MobiDB-lite"/>
    </source>
</evidence>
<organism evidence="2 3">
    <name type="scientific">Ensete ventricosum</name>
    <name type="common">Abyssinian banana</name>
    <name type="synonym">Musa ensete</name>
    <dbReference type="NCBI Taxonomy" id="4639"/>
    <lineage>
        <taxon>Eukaryota</taxon>
        <taxon>Viridiplantae</taxon>
        <taxon>Streptophyta</taxon>
        <taxon>Embryophyta</taxon>
        <taxon>Tracheophyta</taxon>
        <taxon>Spermatophyta</taxon>
        <taxon>Magnoliopsida</taxon>
        <taxon>Liliopsida</taxon>
        <taxon>Zingiberales</taxon>
        <taxon>Musaceae</taxon>
        <taxon>Ensete</taxon>
    </lineage>
</organism>